<dbReference type="Proteomes" id="UP001303046">
    <property type="component" value="Unassembled WGS sequence"/>
</dbReference>
<evidence type="ECO:0000313" key="2">
    <source>
        <dbReference type="Proteomes" id="UP001303046"/>
    </source>
</evidence>
<keyword evidence="2" id="KW-1185">Reference proteome</keyword>
<dbReference type="EMBL" id="JAVFWL010000001">
    <property type="protein sequence ID" value="KAK6731211.1"/>
    <property type="molecule type" value="Genomic_DNA"/>
</dbReference>
<protein>
    <recommendedName>
        <fullName evidence="3">Endonuclease/exonuclease/phosphatase domain-containing protein</fullName>
    </recommendedName>
</protein>
<dbReference type="InterPro" id="IPR036691">
    <property type="entry name" value="Endo/exonu/phosph_ase_sf"/>
</dbReference>
<name>A0ABR1BXY4_NECAM</name>
<evidence type="ECO:0000313" key="1">
    <source>
        <dbReference type="EMBL" id="KAK6731211.1"/>
    </source>
</evidence>
<gene>
    <name evidence="1" type="primary">Necator_chrI.g3715</name>
    <name evidence="1" type="ORF">RB195_007586</name>
</gene>
<reference evidence="1 2" key="1">
    <citation type="submission" date="2023-08" db="EMBL/GenBank/DDBJ databases">
        <title>A Necator americanus chromosomal reference genome.</title>
        <authorList>
            <person name="Ilik V."/>
            <person name="Petrzelkova K.J."/>
            <person name="Pardy F."/>
            <person name="Fuh T."/>
            <person name="Niatou-Singa F.S."/>
            <person name="Gouil Q."/>
            <person name="Baker L."/>
            <person name="Ritchie M.E."/>
            <person name="Jex A.R."/>
            <person name="Gazzola D."/>
            <person name="Li H."/>
            <person name="Toshio Fujiwara R."/>
            <person name="Zhan B."/>
            <person name="Aroian R.V."/>
            <person name="Pafco B."/>
            <person name="Schwarz E.M."/>
        </authorList>
    </citation>
    <scope>NUCLEOTIDE SEQUENCE [LARGE SCALE GENOMIC DNA]</scope>
    <source>
        <strain evidence="1 2">Aroian</strain>
        <tissue evidence="1">Whole animal</tissue>
    </source>
</reference>
<comment type="caution">
    <text evidence="1">The sequence shown here is derived from an EMBL/GenBank/DDBJ whole genome shotgun (WGS) entry which is preliminary data.</text>
</comment>
<dbReference type="Gene3D" id="3.60.10.10">
    <property type="entry name" value="Endonuclease/exonuclease/phosphatase"/>
    <property type="match status" value="1"/>
</dbReference>
<sequence>MTDSRAPLGKGCRLAEKVVPGTRMMDLKHASGIALSSVSTIKPSTAAMKGKGLKLWIVSAHTPREIAEDHNKDTFYDEHNTLISKIPCQQAVIVGIDANANIRLEQQSDVLRKYFYPMEQASNNGIRLIDLCEQTNLIITSTLKRNHLRRQLTWQGATPLTPEEQRKRKMPNLKLQFDYVLARNILHSDIRKSRAVWDVAFYSDNRPVLSFIVRL</sequence>
<accession>A0ABR1BXY4</accession>
<evidence type="ECO:0008006" key="3">
    <source>
        <dbReference type="Google" id="ProtNLM"/>
    </source>
</evidence>
<proteinExistence type="predicted"/>
<organism evidence="1 2">
    <name type="scientific">Necator americanus</name>
    <name type="common">Human hookworm</name>
    <dbReference type="NCBI Taxonomy" id="51031"/>
    <lineage>
        <taxon>Eukaryota</taxon>
        <taxon>Metazoa</taxon>
        <taxon>Ecdysozoa</taxon>
        <taxon>Nematoda</taxon>
        <taxon>Chromadorea</taxon>
        <taxon>Rhabditida</taxon>
        <taxon>Rhabditina</taxon>
        <taxon>Rhabditomorpha</taxon>
        <taxon>Strongyloidea</taxon>
        <taxon>Ancylostomatidae</taxon>
        <taxon>Bunostominae</taxon>
        <taxon>Necator</taxon>
    </lineage>
</organism>
<dbReference type="SUPFAM" id="SSF56219">
    <property type="entry name" value="DNase I-like"/>
    <property type="match status" value="1"/>
</dbReference>